<dbReference type="AlphaFoldDB" id="A0A059A1X6"/>
<dbReference type="InterPro" id="IPR003851">
    <property type="entry name" value="Znf_Dof"/>
</dbReference>
<dbReference type="OMA" id="HPPQCYP"/>
<dbReference type="GO" id="GO:0003677">
    <property type="term" value="F:DNA binding"/>
    <property type="evidence" value="ECO:0000318"/>
    <property type="project" value="GO_Central"/>
</dbReference>
<keyword evidence="5 8" id="KW-0238">DNA-binding</keyword>
<feature type="compositionally biased region" description="Low complexity" evidence="9">
    <location>
        <begin position="383"/>
        <end position="405"/>
    </location>
</feature>
<evidence type="ECO:0000259" key="10">
    <source>
        <dbReference type="PROSITE" id="PS50884"/>
    </source>
</evidence>
<dbReference type="PROSITE" id="PS01361">
    <property type="entry name" value="ZF_DOF_1"/>
    <property type="match status" value="1"/>
</dbReference>
<dbReference type="EMBL" id="KK198763">
    <property type="protein sequence ID" value="KCW47798.1"/>
    <property type="molecule type" value="Genomic_DNA"/>
</dbReference>
<evidence type="ECO:0000256" key="9">
    <source>
        <dbReference type="SAM" id="MobiDB-lite"/>
    </source>
</evidence>
<evidence type="ECO:0000256" key="6">
    <source>
        <dbReference type="ARBA" id="ARBA00023163"/>
    </source>
</evidence>
<sequence length="497" mass="53731">MVLALRARERDSADKMSGGGFVSENKDPGIKLFGRNIPVPDCRVPAGSAGGSRALSDSEVTHACSDIEKPETVKYGHPHNSAVGGEKAMVMRNLQNGHAETKYADQEKVFKKPDKILPCPRCNSLETKFCYFNNYNVNQPRHFCRNCQRYWTAGGTMRNVPIGAGRRKNKHLASQYCQATLSSSSTLNTRLDIPEMTVNHQFMAPKEITSTTLGPSVGNARVLKFGPEASLSESVETVLSLKDPKISIETGSINCVQTREEVSSSGSSMTTYSIHDSTKSAAENEEIGISGSRREQNSLDPMHFYPVPACFIPLNTGWQHLASFRTTQYSPEQVAGVASPNSVHLSSTPMLAVPGICPPSIPLQIVPMAPYFGCMPLRPSGLSTTPSSGMNSGPSSSSPSSPMGNAYCSASASPTLGKHSRDANFADFERSDKCILVPKTLRMDNPSEASKIPIWATLGIKPGKAKVENELNDSDATHMMEVNPAAFSRSQTFQEST</sequence>
<evidence type="ECO:0000256" key="2">
    <source>
        <dbReference type="ARBA" id="ARBA00022771"/>
    </source>
</evidence>
<dbReference type="GO" id="GO:0008270">
    <property type="term" value="F:zinc ion binding"/>
    <property type="evidence" value="ECO:0007669"/>
    <property type="project" value="UniProtKB-KW"/>
</dbReference>
<protein>
    <recommendedName>
        <fullName evidence="10">Dof-type domain-containing protein</fullName>
    </recommendedName>
</protein>
<feature type="compositionally biased region" description="Basic and acidic residues" evidence="9">
    <location>
        <begin position="1"/>
        <end position="14"/>
    </location>
</feature>
<evidence type="ECO:0000256" key="7">
    <source>
        <dbReference type="ARBA" id="ARBA00023242"/>
    </source>
</evidence>
<gene>
    <name evidence="11" type="ORF">EUGRSUZ_K01541</name>
</gene>
<keyword evidence="6" id="KW-0804">Transcription</keyword>
<accession>A0A059A1X6</accession>
<evidence type="ECO:0000256" key="3">
    <source>
        <dbReference type="ARBA" id="ARBA00022833"/>
    </source>
</evidence>
<name>A0A059A1X6_EUCGR</name>
<dbReference type="eggNOG" id="ENOG502QSI8">
    <property type="taxonomic scope" value="Eukaryota"/>
</dbReference>
<keyword evidence="1" id="KW-0479">Metal-binding</keyword>
<keyword evidence="7 8" id="KW-0539">Nucleus</keyword>
<feature type="region of interest" description="Disordered" evidence="9">
    <location>
        <begin position="383"/>
        <end position="416"/>
    </location>
</feature>
<proteinExistence type="predicted"/>
<feature type="domain" description="Dof-type" evidence="10">
    <location>
        <begin position="117"/>
        <end position="171"/>
    </location>
</feature>
<evidence type="ECO:0000313" key="11">
    <source>
        <dbReference type="EMBL" id="KCW47798.1"/>
    </source>
</evidence>
<keyword evidence="4" id="KW-0805">Transcription regulation</keyword>
<keyword evidence="3" id="KW-0862">Zinc</keyword>
<dbReference type="PANTHER" id="PTHR31089">
    <property type="entry name" value="CYCLIC DOF FACTOR 2"/>
    <property type="match status" value="1"/>
</dbReference>
<dbReference type="GO" id="GO:0005634">
    <property type="term" value="C:nucleus"/>
    <property type="evidence" value="ECO:0007669"/>
    <property type="project" value="UniProtKB-SubCell"/>
</dbReference>
<feature type="region of interest" description="Disordered" evidence="9">
    <location>
        <begin position="1"/>
        <end position="21"/>
    </location>
</feature>
<dbReference type="OrthoDB" id="1927254at2759"/>
<evidence type="ECO:0000256" key="5">
    <source>
        <dbReference type="ARBA" id="ARBA00023125"/>
    </source>
</evidence>
<dbReference type="InterPro" id="IPR045174">
    <property type="entry name" value="Dof"/>
</dbReference>
<reference evidence="11" key="1">
    <citation type="submission" date="2013-07" db="EMBL/GenBank/DDBJ databases">
        <title>The genome of Eucalyptus grandis.</title>
        <authorList>
            <person name="Schmutz J."/>
            <person name="Hayes R."/>
            <person name="Myburg A."/>
            <person name="Tuskan G."/>
            <person name="Grattapaglia D."/>
            <person name="Rokhsar D.S."/>
        </authorList>
    </citation>
    <scope>NUCLEOTIDE SEQUENCE</scope>
    <source>
        <tissue evidence="11">Leaf extractions</tissue>
    </source>
</reference>
<dbReference type="Gramene" id="KCW47798">
    <property type="protein sequence ID" value="KCW47798"/>
    <property type="gene ID" value="EUGRSUZ_K01541"/>
</dbReference>
<dbReference type="GO" id="GO:0003700">
    <property type="term" value="F:DNA-binding transcription factor activity"/>
    <property type="evidence" value="ECO:0000318"/>
    <property type="project" value="GO_Central"/>
</dbReference>
<dbReference type="InParanoid" id="A0A059A1X6"/>
<dbReference type="STRING" id="71139.A0A059A1X6"/>
<evidence type="ECO:0000256" key="8">
    <source>
        <dbReference type="PROSITE-ProRule" id="PRU00071"/>
    </source>
</evidence>
<evidence type="ECO:0000256" key="4">
    <source>
        <dbReference type="ARBA" id="ARBA00023015"/>
    </source>
</evidence>
<dbReference type="PANTHER" id="PTHR31089:SF47">
    <property type="entry name" value="DOF-TYPE DOMAIN-CONTAINING PROTEIN"/>
    <property type="match status" value="1"/>
</dbReference>
<dbReference type="KEGG" id="egr:104425307"/>
<dbReference type="PROSITE" id="PS50884">
    <property type="entry name" value="ZF_DOF_2"/>
    <property type="match status" value="1"/>
</dbReference>
<organism evidence="11">
    <name type="scientific">Eucalyptus grandis</name>
    <name type="common">Flooded gum</name>
    <dbReference type="NCBI Taxonomy" id="71139"/>
    <lineage>
        <taxon>Eukaryota</taxon>
        <taxon>Viridiplantae</taxon>
        <taxon>Streptophyta</taxon>
        <taxon>Embryophyta</taxon>
        <taxon>Tracheophyta</taxon>
        <taxon>Spermatophyta</taxon>
        <taxon>Magnoliopsida</taxon>
        <taxon>eudicotyledons</taxon>
        <taxon>Gunneridae</taxon>
        <taxon>Pentapetalae</taxon>
        <taxon>rosids</taxon>
        <taxon>malvids</taxon>
        <taxon>Myrtales</taxon>
        <taxon>Myrtaceae</taxon>
        <taxon>Myrtoideae</taxon>
        <taxon>Eucalypteae</taxon>
        <taxon>Eucalyptus</taxon>
    </lineage>
</organism>
<evidence type="ECO:0000256" key="1">
    <source>
        <dbReference type="ARBA" id="ARBA00022723"/>
    </source>
</evidence>
<keyword evidence="2 8" id="KW-0863">Zinc-finger</keyword>
<comment type="subcellular location">
    <subcellularLocation>
        <location evidence="8">Nucleus</location>
    </subcellularLocation>
</comment>
<dbReference type="Pfam" id="PF02701">
    <property type="entry name" value="Zn_ribbon_Dof"/>
    <property type="match status" value="1"/>
</dbReference>